<keyword evidence="4" id="KW-1185">Reference proteome</keyword>
<dbReference type="RefSeq" id="WP_264224899.1">
    <property type="nucleotide sequence ID" value="NZ_CP107716.1"/>
</dbReference>
<reference evidence="3" key="1">
    <citation type="submission" date="2022-10" db="EMBL/GenBank/DDBJ databases">
        <title>YIM 151497 complete genome.</title>
        <authorList>
            <person name="Chen X."/>
        </authorList>
    </citation>
    <scope>NUCLEOTIDE SEQUENCE</scope>
    <source>
        <strain evidence="3">YIM 151497</strain>
    </source>
</reference>
<evidence type="ECO:0000256" key="2">
    <source>
        <dbReference type="SAM" id="SignalP"/>
    </source>
</evidence>
<feature type="signal peptide" evidence="2">
    <location>
        <begin position="1"/>
        <end position="37"/>
    </location>
</feature>
<feature type="region of interest" description="Disordered" evidence="1">
    <location>
        <begin position="326"/>
        <end position="346"/>
    </location>
</feature>
<accession>A0ABY6IP71</accession>
<name>A0ABY6IP71_9HYPH</name>
<dbReference type="Proteomes" id="UP001163882">
    <property type="component" value="Chromosome"/>
</dbReference>
<evidence type="ECO:0000313" key="3">
    <source>
        <dbReference type="EMBL" id="UYQ71244.1"/>
    </source>
</evidence>
<evidence type="ECO:0000256" key="1">
    <source>
        <dbReference type="SAM" id="MobiDB-lite"/>
    </source>
</evidence>
<sequence>MDGMISVRCSFAGSVRLLIALLASLAFIFADMSAAMAQNQNCGQITAILRGIERNQMFQSFNGIVRELQNRQVEVRQAESQWSASGCQQILNAGQALSGQCQSIARSITLGRSQVEQLTSMAREGQTMAQNYQQVMADYQRYGCDTGQSGVTFDNEGTRGGLLDDIFGGGYDYIDGSFNPWSTQQTRRTVCVRTCDGFYWPISFSTTDDYVGQDAIRCHEMCPGTEVALFSYRNPGEEPEDMISLSGTPYRSMSYAFRFREEIDTSCSCQTRETVGTIALNDQGEQSRAVIAFGDLEFPLPQPDPRGAQQVETVVADLVYVPLPRPRPRADGTAEPAIDQPDLQGPEMRVVAFGDREVRIVGPETPYVPEPAEAP</sequence>
<dbReference type="InterPro" id="IPR021293">
    <property type="entry name" value="DUF2865"/>
</dbReference>
<keyword evidence="2" id="KW-0732">Signal</keyword>
<proteinExistence type="predicted"/>
<protein>
    <submittedName>
        <fullName evidence="3">DUF2865 domain-containing protein</fullName>
    </submittedName>
</protein>
<dbReference type="Pfam" id="PF11064">
    <property type="entry name" value="DUF2865"/>
    <property type="match status" value="1"/>
</dbReference>
<gene>
    <name evidence="3" type="ORF">OF122_14475</name>
</gene>
<dbReference type="EMBL" id="CP107716">
    <property type="protein sequence ID" value="UYQ71244.1"/>
    <property type="molecule type" value="Genomic_DNA"/>
</dbReference>
<organism evidence="3 4">
    <name type="scientific">Pelagibacterium flavum</name>
    <dbReference type="NCBI Taxonomy" id="2984530"/>
    <lineage>
        <taxon>Bacteria</taxon>
        <taxon>Pseudomonadati</taxon>
        <taxon>Pseudomonadota</taxon>
        <taxon>Alphaproteobacteria</taxon>
        <taxon>Hyphomicrobiales</taxon>
        <taxon>Devosiaceae</taxon>
        <taxon>Pelagibacterium</taxon>
    </lineage>
</organism>
<feature type="chain" id="PRO_5046880135" evidence="2">
    <location>
        <begin position="38"/>
        <end position="375"/>
    </location>
</feature>
<evidence type="ECO:0000313" key="4">
    <source>
        <dbReference type="Proteomes" id="UP001163882"/>
    </source>
</evidence>